<keyword evidence="2" id="KW-1185">Reference proteome</keyword>
<proteinExistence type="predicted"/>
<comment type="caution">
    <text evidence="1">The sequence shown here is derived from an EMBL/GenBank/DDBJ whole genome shotgun (WGS) entry which is preliminary data.</text>
</comment>
<evidence type="ECO:0000313" key="1">
    <source>
        <dbReference type="EMBL" id="KAJ0037926.1"/>
    </source>
</evidence>
<sequence length="174" mass="19218">MNASYPNQKFDQYAAATGVPALVQVPQGSQQQPRVGAWSSGLCECFSDCPSCCLTFWCPCIAFGRIAEIADQGYTSCCTAGTLCTLLGCLTGLTFCYTCFYRTKIRQQFLLEESPCCDCLVHYCCQSCALCQEYRELQSRGFDLSIGWHGNVERRNRGVAMGATAPMVENGMRR</sequence>
<reference evidence="2" key="1">
    <citation type="journal article" date="2023" name="G3 (Bethesda)">
        <title>Genome assembly and association tests identify interacting loci associated with vigor, precocity, and sex in interspecific pistachio rootstocks.</title>
        <authorList>
            <person name="Palmer W."/>
            <person name="Jacygrad E."/>
            <person name="Sagayaradj S."/>
            <person name="Cavanaugh K."/>
            <person name="Han R."/>
            <person name="Bertier L."/>
            <person name="Beede B."/>
            <person name="Kafkas S."/>
            <person name="Golino D."/>
            <person name="Preece J."/>
            <person name="Michelmore R."/>
        </authorList>
    </citation>
    <scope>NUCLEOTIDE SEQUENCE [LARGE SCALE GENOMIC DNA]</scope>
</reference>
<evidence type="ECO:0000313" key="2">
    <source>
        <dbReference type="Proteomes" id="UP001163603"/>
    </source>
</evidence>
<dbReference type="Proteomes" id="UP001163603">
    <property type="component" value="Chromosome 6"/>
</dbReference>
<accession>A0ACC0YKW8</accession>
<organism evidence="1 2">
    <name type="scientific">Pistacia integerrima</name>
    <dbReference type="NCBI Taxonomy" id="434235"/>
    <lineage>
        <taxon>Eukaryota</taxon>
        <taxon>Viridiplantae</taxon>
        <taxon>Streptophyta</taxon>
        <taxon>Embryophyta</taxon>
        <taxon>Tracheophyta</taxon>
        <taxon>Spermatophyta</taxon>
        <taxon>Magnoliopsida</taxon>
        <taxon>eudicotyledons</taxon>
        <taxon>Gunneridae</taxon>
        <taxon>Pentapetalae</taxon>
        <taxon>rosids</taxon>
        <taxon>malvids</taxon>
        <taxon>Sapindales</taxon>
        <taxon>Anacardiaceae</taxon>
        <taxon>Pistacia</taxon>
    </lineage>
</organism>
<gene>
    <name evidence="1" type="ORF">Pint_22361</name>
</gene>
<protein>
    <submittedName>
        <fullName evidence="1">Uncharacterized protein</fullName>
    </submittedName>
</protein>
<dbReference type="EMBL" id="CM047741">
    <property type="protein sequence ID" value="KAJ0037926.1"/>
    <property type="molecule type" value="Genomic_DNA"/>
</dbReference>
<name>A0ACC0YKW8_9ROSI</name>